<evidence type="ECO:0000313" key="2">
    <source>
        <dbReference type="Proteomes" id="UP000424003"/>
    </source>
</evidence>
<evidence type="ECO:0000313" key="1">
    <source>
        <dbReference type="EMBL" id="QGJ89449.1"/>
    </source>
</evidence>
<keyword evidence="2" id="KW-1185">Reference proteome</keyword>
<reference evidence="1 2" key="1">
    <citation type="submission" date="2019-10" db="EMBL/GenBank/DDBJ databases">
        <authorList>
            <person name="Mahalingam V.A."/>
            <person name="Aull H.A."/>
            <person name="Garlena R.A."/>
            <person name="Russell D.A."/>
            <person name="Pope W.H."/>
            <person name="Jacobs-Sera D."/>
            <person name="Hatfull G.F."/>
        </authorList>
    </citation>
    <scope>NUCLEOTIDE SEQUENCE [LARGE SCALE GENOMIC DNA]</scope>
</reference>
<protein>
    <submittedName>
        <fullName evidence="1">Minor tail protein</fullName>
    </submittedName>
</protein>
<gene>
    <name evidence="1" type="primary">45</name>
    <name evidence="1" type="ORF">PBI_ARIADNE_45</name>
</gene>
<dbReference type="GeneID" id="80005553"/>
<dbReference type="Proteomes" id="UP000424003">
    <property type="component" value="Segment"/>
</dbReference>
<organism evidence="1 2">
    <name type="scientific">Microbacterium phage Ariadne</name>
    <dbReference type="NCBI Taxonomy" id="2656546"/>
    <lineage>
        <taxon>Viruses</taxon>
        <taxon>Duplodnaviria</taxon>
        <taxon>Heunggongvirae</taxon>
        <taxon>Uroviricota</taxon>
        <taxon>Caudoviricetes</taxon>
        <taxon>Hodgkinviridae</taxon>
        <taxon>Metamorphoovirus</taxon>
        <taxon>Metamorphoovirus ariadne</taxon>
    </lineage>
</organism>
<accession>A0A649VBF2</accession>
<proteinExistence type="predicted"/>
<dbReference type="KEGG" id="vg:80005553"/>
<dbReference type="RefSeq" id="YP_010751881.1">
    <property type="nucleotide sequence ID" value="NC_073374.1"/>
</dbReference>
<name>A0A649VBF2_9CAUD</name>
<dbReference type="EMBL" id="MN585986">
    <property type="protein sequence ID" value="QGJ89449.1"/>
    <property type="molecule type" value="Genomic_DNA"/>
</dbReference>
<sequence length="622" mass="63810">MLDEYLALGGVELGNNARALAYSRCLPCCAGLLKGGACDGIHDATNPFTNAVYEWQVQAVNQATNPVPVVGAEGAAVAGWTGVTSQGGVAQNSANDFLTANVATVVGEEVSVAVVLTSEADTTITLALRETLGGAFGAQPIIDTDTVDLDAGVPTLVALGGTVTGATSNGFRLVVSTVLVGQITVGNTIIQRGTSTPDSWFSGSTLPAGSNPTLNRVSWAGAENASASTWESNVVVSPAESAEPPYSCNDIQRAPWYDPNNEFSQGLAGFYLLRVSGITDSTSTATITEGIDNGGVIGASRHATRSVRVRTMILGCGNGAAEYGLAWLKAALGEQFCARHGDACGTSDLEFFIDCPPALNSSDPNYGSTTARYRRYLHGVGMTSGPIIAEEYETPSGAYVIVVEYILTAESPFVWGETIPVAATGDVLTAYDDIPFNLMRHPNAEVGDGIPAVTATQYVFNGSVEYGATGWANAVTNIPAGITAGASTDIAAVGPNSYRVRLLATAAVANGSIDSYYDVALGALPAGSKPSLSLWAAALIFGGAPTLDPTLTAEVEWRNGATIVGTTALGTIPINGGNASALGLTIPAGATTARMRVRASNITAAAADDLRLYADAFSLTVP</sequence>